<sequence>MRKFLSYLIVFTIIFMITILSFIGCKKEAFPTEEVCVLFRIEEFISQKPCRT</sequence>
<dbReference type="AlphaFoldDB" id="X1BI84"/>
<dbReference type="EMBL" id="BART01001625">
    <property type="protein sequence ID" value="GAG71766.1"/>
    <property type="molecule type" value="Genomic_DNA"/>
</dbReference>
<organism evidence="2">
    <name type="scientific">marine sediment metagenome</name>
    <dbReference type="NCBI Taxonomy" id="412755"/>
    <lineage>
        <taxon>unclassified sequences</taxon>
        <taxon>metagenomes</taxon>
        <taxon>ecological metagenomes</taxon>
    </lineage>
</organism>
<evidence type="ECO:0000256" key="1">
    <source>
        <dbReference type="SAM" id="Phobius"/>
    </source>
</evidence>
<proteinExistence type="predicted"/>
<keyword evidence="1" id="KW-0812">Transmembrane</keyword>
<gene>
    <name evidence="2" type="ORF">S01H4_05557</name>
</gene>
<evidence type="ECO:0000313" key="2">
    <source>
        <dbReference type="EMBL" id="GAG71766.1"/>
    </source>
</evidence>
<feature type="transmembrane region" description="Helical" evidence="1">
    <location>
        <begin position="6"/>
        <end position="25"/>
    </location>
</feature>
<name>X1BI84_9ZZZZ</name>
<accession>X1BI84</accession>
<reference evidence="2" key="1">
    <citation type="journal article" date="2014" name="Front. Microbiol.">
        <title>High frequency of phylogenetically diverse reductive dehalogenase-homologous genes in deep subseafloor sedimentary metagenomes.</title>
        <authorList>
            <person name="Kawai M."/>
            <person name="Futagami T."/>
            <person name="Toyoda A."/>
            <person name="Takaki Y."/>
            <person name="Nishi S."/>
            <person name="Hori S."/>
            <person name="Arai W."/>
            <person name="Tsubouchi T."/>
            <person name="Morono Y."/>
            <person name="Uchiyama I."/>
            <person name="Ito T."/>
            <person name="Fujiyama A."/>
            <person name="Inagaki F."/>
            <person name="Takami H."/>
        </authorList>
    </citation>
    <scope>NUCLEOTIDE SEQUENCE</scope>
    <source>
        <strain evidence="2">Expedition CK06-06</strain>
    </source>
</reference>
<keyword evidence="1" id="KW-1133">Transmembrane helix</keyword>
<dbReference type="PROSITE" id="PS51257">
    <property type="entry name" value="PROKAR_LIPOPROTEIN"/>
    <property type="match status" value="1"/>
</dbReference>
<protein>
    <recommendedName>
        <fullName evidence="3">Lipoprotein</fullName>
    </recommendedName>
</protein>
<comment type="caution">
    <text evidence="2">The sequence shown here is derived from an EMBL/GenBank/DDBJ whole genome shotgun (WGS) entry which is preliminary data.</text>
</comment>
<evidence type="ECO:0008006" key="3">
    <source>
        <dbReference type="Google" id="ProtNLM"/>
    </source>
</evidence>
<keyword evidence="1" id="KW-0472">Membrane</keyword>